<gene>
    <name evidence="2" type="ORF">AW171_hschr31480</name>
</gene>
<dbReference type="EMBL" id="CP014243">
    <property type="protein sequence ID" value="AMD19639.1"/>
    <property type="molecule type" value="Genomic_DNA"/>
</dbReference>
<reference evidence="2 3" key="1">
    <citation type="submission" date="2016-01" db="EMBL/GenBank/DDBJ databases">
        <title>Genome sequence of the yeast Holleya sinecauda.</title>
        <authorList>
            <person name="Dietrich F.S."/>
        </authorList>
    </citation>
    <scope>NUCLEOTIDE SEQUENCE [LARGE SCALE GENOMIC DNA]</scope>
    <source>
        <strain evidence="2 3">ATCC 58844</strain>
    </source>
</reference>
<evidence type="ECO:0000256" key="1">
    <source>
        <dbReference type="SAM" id="MobiDB-lite"/>
    </source>
</evidence>
<protein>
    <submittedName>
        <fullName evidence="2">HCL512Wp</fullName>
    </submittedName>
</protein>
<sequence length="159" mass="18392">MSNSAEIPLTTDDPTGILPNTKIGRKNHAITKPITVDAETAEVLVRKPTGKPRLRKGQSEENYQEQLVEFFENSRGPLRTEEGWMDALDIDNTFDITIKQERQKLTAYCQRLYFRGEYAASYAMAMKLLPKYESINHKNKLEREISELQYIMTRSKPHI</sequence>
<dbReference type="OrthoDB" id="4082971at2759"/>
<organism evidence="2 3">
    <name type="scientific">Eremothecium sinecaudum</name>
    <dbReference type="NCBI Taxonomy" id="45286"/>
    <lineage>
        <taxon>Eukaryota</taxon>
        <taxon>Fungi</taxon>
        <taxon>Dikarya</taxon>
        <taxon>Ascomycota</taxon>
        <taxon>Saccharomycotina</taxon>
        <taxon>Saccharomycetes</taxon>
        <taxon>Saccharomycetales</taxon>
        <taxon>Saccharomycetaceae</taxon>
        <taxon>Eremothecium</taxon>
    </lineage>
</organism>
<dbReference type="Proteomes" id="UP000243052">
    <property type="component" value="Chromosome iii"/>
</dbReference>
<evidence type="ECO:0000313" key="3">
    <source>
        <dbReference type="Proteomes" id="UP000243052"/>
    </source>
</evidence>
<dbReference type="GeneID" id="28722844"/>
<accession>A0A120K1Q7</accession>
<evidence type="ECO:0000313" key="2">
    <source>
        <dbReference type="EMBL" id="AMD19639.1"/>
    </source>
</evidence>
<proteinExistence type="predicted"/>
<dbReference type="RefSeq" id="XP_017986635.1">
    <property type="nucleotide sequence ID" value="XM_018131477.1"/>
</dbReference>
<name>A0A120K1Q7_9SACH</name>
<dbReference type="AlphaFoldDB" id="A0A120K1Q7"/>
<feature type="region of interest" description="Disordered" evidence="1">
    <location>
        <begin position="1"/>
        <end position="20"/>
    </location>
</feature>
<keyword evidence="3" id="KW-1185">Reference proteome</keyword>